<dbReference type="GO" id="GO:0005829">
    <property type="term" value="C:cytosol"/>
    <property type="evidence" value="ECO:0007669"/>
    <property type="project" value="TreeGrafter"/>
</dbReference>
<dbReference type="EMBL" id="JANBTX010000048">
    <property type="protein sequence ID" value="KAJ2688384.1"/>
    <property type="molecule type" value="Genomic_DNA"/>
</dbReference>
<evidence type="ECO:0000256" key="5">
    <source>
        <dbReference type="ARBA" id="ARBA00071407"/>
    </source>
</evidence>
<comment type="similarity">
    <text evidence="2">Belongs to the Rho GDI family.</text>
</comment>
<sequence>MSNQQDTDELLPTQTENYKVSEKKAVDELQNLDANDESLNKWKASLGLGQAELRFPNDQRTVIVQALVLQSGDHVIRMDVSNERAIEELSKRTVSIKEGIEYTFKIEFVVQREVVSGLVFLQKLKRMNVTVERTEDMCGSFGPKYETQEKRFPVATAPSGMLARGLYNIRSRFVDDDGVVHLDWTWKMEIKKDW</sequence>
<dbReference type="FunFam" id="2.70.50.30:FF:000001">
    <property type="entry name" value="Rho GDP-dissociation inhibitor 1"/>
    <property type="match status" value="1"/>
</dbReference>
<dbReference type="PRINTS" id="PR00492">
    <property type="entry name" value="RHOGDI"/>
</dbReference>
<dbReference type="Pfam" id="PF02115">
    <property type="entry name" value="Rho_GDI"/>
    <property type="match status" value="1"/>
</dbReference>
<dbReference type="SUPFAM" id="SSF81296">
    <property type="entry name" value="E set domains"/>
    <property type="match status" value="1"/>
</dbReference>
<proteinExistence type="inferred from homology"/>
<protein>
    <recommendedName>
        <fullName evidence="5">Rho GDP-dissociation inhibitor</fullName>
    </recommendedName>
</protein>
<gene>
    <name evidence="6" type="primary">RDI1</name>
    <name evidence="6" type="ORF">IWW39_002277</name>
</gene>
<dbReference type="AlphaFoldDB" id="A0A9W8L4P1"/>
<evidence type="ECO:0000256" key="4">
    <source>
        <dbReference type="ARBA" id="ARBA00054143"/>
    </source>
</evidence>
<evidence type="ECO:0000256" key="1">
    <source>
        <dbReference type="ARBA" id="ARBA00004496"/>
    </source>
</evidence>
<comment type="caution">
    <text evidence="6">The sequence shown here is derived from an EMBL/GenBank/DDBJ whole genome shotgun (WGS) entry which is preliminary data.</text>
</comment>
<dbReference type="InterPro" id="IPR000406">
    <property type="entry name" value="Rho_GDI"/>
</dbReference>
<keyword evidence="7" id="KW-1185">Reference proteome</keyword>
<dbReference type="GO" id="GO:0007266">
    <property type="term" value="P:Rho protein signal transduction"/>
    <property type="evidence" value="ECO:0007669"/>
    <property type="project" value="InterPro"/>
</dbReference>
<dbReference type="GO" id="GO:0005094">
    <property type="term" value="F:Rho GDP-dissociation inhibitor activity"/>
    <property type="evidence" value="ECO:0007669"/>
    <property type="project" value="InterPro"/>
</dbReference>
<accession>A0A9W8L4P1</accession>
<evidence type="ECO:0000256" key="2">
    <source>
        <dbReference type="ARBA" id="ARBA00009758"/>
    </source>
</evidence>
<organism evidence="6 7">
    <name type="scientific">Coemansia spiralis</name>
    <dbReference type="NCBI Taxonomy" id="417178"/>
    <lineage>
        <taxon>Eukaryota</taxon>
        <taxon>Fungi</taxon>
        <taxon>Fungi incertae sedis</taxon>
        <taxon>Zoopagomycota</taxon>
        <taxon>Kickxellomycotina</taxon>
        <taxon>Kickxellomycetes</taxon>
        <taxon>Kickxellales</taxon>
        <taxon>Kickxellaceae</taxon>
        <taxon>Coemansia</taxon>
    </lineage>
</organism>
<keyword evidence="3" id="KW-0963">Cytoplasm</keyword>
<comment type="function">
    <text evidence="4">Regulates the GDP/GTP exchange reaction of the Rho proteins by inhibiting the dissociation of GDP from them, and the subsequent binding of GTP to them.</text>
</comment>
<evidence type="ECO:0000313" key="7">
    <source>
        <dbReference type="Proteomes" id="UP001151516"/>
    </source>
</evidence>
<dbReference type="InterPro" id="IPR014756">
    <property type="entry name" value="Ig_E-set"/>
</dbReference>
<dbReference type="Proteomes" id="UP001151516">
    <property type="component" value="Unassembled WGS sequence"/>
</dbReference>
<dbReference type="InterPro" id="IPR024792">
    <property type="entry name" value="RhoGDI_dom_sf"/>
</dbReference>
<evidence type="ECO:0000256" key="3">
    <source>
        <dbReference type="ARBA" id="ARBA00022490"/>
    </source>
</evidence>
<dbReference type="Gene3D" id="2.70.50.30">
    <property type="entry name" value="Coagulation Factor XIII, subunit A, domain 1"/>
    <property type="match status" value="1"/>
</dbReference>
<comment type="subcellular location">
    <subcellularLocation>
        <location evidence="1">Cytoplasm</location>
    </subcellularLocation>
</comment>
<dbReference type="PANTHER" id="PTHR10980">
    <property type="entry name" value="RHO GDP-DISSOCIATION INHIBITOR"/>
    <property type="match status" value="1"/>
</dbReference>
<dbReference type="GO" id="GO:0016020">
    <property type="term" value="C:membrane"/>
    <property type="evidence" value="ECO:0007669"/>
    <property type="project" value="TreeGrafter"/>
</dbReference>
<evidence type="ECO:0000313" key="6">
    <source>
        <dbReference type="EMBL" id="KAJ2688384.1"/>
    </source>
</evidence>
<reference evidence="6" key="1">
    <citation type="submission" date="2022-07" db="EMBL/GenBank/DDBJ databases">
        <title>Phylogenomic reconstructions and comparative analyses of Kickxellomycotina fungi.</title>
        <authorList>
            <person name="Reynolds N.K."/>
            <person name="Stajich J.E."/>
            <person name="Barry K."/>
            <person name="Grigoriev I.V."/>
            <person name="Crous P."/>
            <person name="Smith M.E."/>
        </authorList>
    </citation>
    <scope>NUCLEOTIDE SEQUENCE</scope>
    <source>
        <strain evidence="6">CBS 109367</strain>
    </source>
</reference>
<dbReference type="OrthoDB" id="1683373at2759"/>
<dbReference type="PANTHER" id="PTHR10980:SF3">
    <property type="entry name" value="LD16419P"/>
    <property type="match status" value="1"/>
</dbReference>
<name>A0A9W8L4P1_9FUNG</name>